<organism evidence="2 4">
    <name type="scientific">Didymodactylos carnosus</name>
    <dbReference type="NCBI Taxonomy" id="1234261"/>
    <lineage>
        <taxon>Eukaryota</taxon>
        <taxon>Metazoa</taxon>
        <taxon>Spiralia</taxon>
        <taxon>Gnathifera</taxon>
        <taxon>Rotifera</taxon>
        <taxon>Eurotatoria</taxon>
        <taxon>Bdelloidea</taxon>
        <taxon>Philodinida</taxon>
        <taxon>Philodinidae</taxon>
        <taxon>Didymodactylos</taxon>
    </lineage>
</organism>
<dbReference type="AlphaFoldDB" id="A0A813SR82"/>
<proteinExistence type="predicted"/>
<evidence type="ECO:0000256" key="1">
    <source>
        <dbReference type="SAM" id="MobiDB-lite"/>
    </source>
</evidence>
<reference evidence="2" key="1">
    <citation type="submission" date="2021-02" db="EMBL/GenBank/DDBJ databases">
        <authorList>
            <person name="Nowell W R."/>
        </authorList>
    </citation>
    <scope>NUCLEOTIDE SEQUENCE</scope>
</reference>
<feature type="compositionally biased region" description="Polar residues" evidence="1">
    <location>
        <begin position="141"/>
        <end position="153"/>
    </location>
</feature>
<comment type="caution">
    <text evidence="2">The sequence shown here is derived from an EMBL/GenBank/DDBJ whole genome shotgun (WGS) entry which is preliminary data.</text>
</comment>
<gene>
    <name evidence="2" type="ORF">GPM918_LOCUS3648</name>
    <name evidence="3" type="ORF">SRO942_LOCUS3648</name>
</gene>
<protein>
    <submittedName>
        <fullName evidence="2">Uncharacterized protein</fullName>
    </submittedName>
</protein>
<name>A0A813SR82_9BILA</name>
<feature type="region of interest" description="Disordered" evidence="1">
    <location>
        <begin position="1"/>
        <end position="199"/>
    </location>
</feature>
<feature type="compositionally biased region" description="Polar residues" evidence="1">
    <location>
        <begin position="1"/>
        <end position="21"/>
    </location>
</feature>
<dbReference type="EMBL" id="CAJOBC010000457">
    <property type="protein sequence ID" value="CAF3588802.1"/>
    <property type="molecule type" value="Genomic_DNA"/>
</dbReference>
<dbReference type="Proteomes" id="UP000681722">
    <property type="component" value="Unassembled WGS sequence"/>
</dbReference>
<evidence type="ECO:0000313" key="3">
    <source>
        <dbReference type="EMBL" id="CAF3588802.1"/>
    </source>
</evidence>
<evidence type="ECO:0000313" key="2">
    <source>
        <dbReference type="EMBL" id="CAF0803550.1"/>
    </source>
</evidence>
<feature type="compositionally biased region" description="Polar residues" evidence="1">
    <location>
        <begin position="85"/>
        <end position="123"/>
    </location>
</feature>
<dbReference type="Proteomes" id="UP000663829">
    <property type="component" value="Unassembled WGS sequence"/>
</dbReference>
<sequence length="199" mass="21962">MDNIQETEQQQGLENGVSVQKTKLDIVAEKKPLEEKSESVEQQVIDKKEYNDGEENGKTDYIEKEEAESVPLVNNINDDKEETESSVPKTEINQSESAVNGNINDENELVNSGSIVPTPQRATTPLKENVGEINGDDLTVNGANVINGSSVPSSKRDVQELDQDNDNDETKKKIKFNDEEKNGEVSSTARNNNDEAVQV</sequence>
<feature type="compositionally biased region" description="Polar residues" evidence="1">
    <location>
        <begin position="184"/>
        <end position="199"/>
    </location>
</feature>
<evidence type="ECO:0000313" key="4">
    <source>
        <dbReference type="Proteomes" id="UP000663829"/>
    </source>
</evidence>
<feature type="compositionally biased region" description="Basic and acidic residues" evidence="1">
    <location>
        <begin position="168"/>
        <end position="183"/>
    </location>
</feature>
<accession>A0A813SR82</accession>
<dbReference type="EMBL" id="CAJNOQ010000457">
    <property type="protein sequence ID" value="CAF0803550.1"/>
    <property type="molecule type" value="Genomic_DNA"/>
</dbReference>
<keyword evidence="4" id="KW-1185">Reference proteome</keyword>
<feature type="compositionally biased region" description="Basic and acidic residues" evidence="1">
    <location>
        <begin position="22"/>
        <end position="64"/>
    </location>
</feature>